<dbReference type="EMBL" id="CP144102">
    <property type="protein sequence ID" value="WWC89433.1"/>
    <property type="molecule type" value="Genomic_DNA"/>
</dbReference>
<dbReference type="Proteomes" id="UP001355207">
    <property type="component" value="Chromosome 5"/>
</dbReference>
<keyword evidence="5" id="KW-1185">Reference proteome</keyword>
<gene>
    <name evidence="4" type="ORF">L201_004357</name>
</gene>
<protein>
    <submittedName>
        <fullName evidence="4">Uncharacterized protein</fullName>
    </submittedName>
</protein>
<dbReference type="AlphaFoldDB" id="A0AAX4JX15"/>
<proteinExistence type="predicted"/>
<feature type="transmembrane region" description="Helical" evidence="3">
    <location>
        <begin position="57"/>
        <end position="74"/>
    </location>
</feature>
<evidence type="ECO:0000313" key="4">
    <source>
        <dbReference type="EMBL" id="WWC89433.1"/>
    </source>
</evidence>
<keyword evidence="1" id="KW-0175">Coiled coil</keyword>
<evidence type="ECO:0000256" key="1">
    <source>
        <dbReference type="SAM" id="Coils"/>
    </source>
</evidence>
<feature type="coiled-coil region" evidence="1">
    <location>
        <begin position="179"/>
        <end position="210"/>
    </location>
</feature>
<keyword evidence="3" id="KW-0472">Membrane</keyword>
<feature type="compositionally biased region" description="Low complexity" evidence="2">
    <location>
        <begin position="119"/>
        <end position="131"/>
    </location>
</feature>
<accession>A0AAX4JX15</accession>
<organism evidence="4 5">
    <name type="scientific">Kwoniella dendrophila CBS 6074</name>
    <dbReference type="NCBI Taxonomy" id="1295534"/>
    <lineage>
        <taxon>Eukaryota</taxon>
        <taxon>Fungi</taxon>
        <taxon>Dikarya</taxon>
        <taxon>Basidiomycota</taxon>
        <taxon>Agaricomycotina</taxon>
        <taxon>Tremellomycetes</taxon>
        <taxon>Tremellales</taxon>
        <taxon>Cryptococcaceae</taxon>
        <taxon>Kwoniella</taxon>
    </lineage>
</organism>
<evidence type="ECO:0000256" key="2">
    <source>
        <dbReference type="SAM" id="MobiDB-lite"/>
    </source>
</evidence>
<evidence type="ECO:0000313" key="5">
    <source>
        <dbReference type="Proteomes" id="UP001355207"/>
    </source>
</evidence>
<reference evidence="4 5" key="1">
    <citation type="submission" date="2024-01" db="EMBL/GenBank/DDBJ databases">
        <title>Comparative genomics of Cryptococcus and Kwoniella reveals pathogenesis evolution and contrasting modes of karyotype evolution via chromosome fusion or intercentromeric recombination.</title>
        <authorList>
            <person name="Coelho M.A."/>
            <person name="David-Palma M."/>
            <person name="Shea T."/>
            <person name="Bowers K."/>
            <person name="McGinley-Smith S."/>
            <person name="Mohammad A.W."/>
            <person name="Gnirke A."/>
            <person name="Yurkov A.M."/>
            <person name="Nowrousian M."/>
            <person name="Sun S."/>
            <person name="Cuomo C.A."/>
            <person name="Heitman J."/>
        </authorList>
    </citation>
    <scope>NUCLEOTIDE SEQUENCE [LARGE SCALE GENOMIC DNA]</scope>
    <source>
        <strain evidence="4 5">CBS 6074</strain>
    </source>
</reference>
<name>A0AAX4JX15_9TREE</name>
<feature type="region of interest" description="Disordered" evidence="2">
    <location>
        <begin position="1"/>
        <end position="42"/>
    </location>
</feature>
<keyword evidence="3" id="KW-1133">Transmembrane helix</keyword>
<keyword evidence="3" id="KW-0812">Transmembrane</keyword>
<sequence>MSTPTPEASGVRQRTNKLEKETETENPASLSSNPAKKVPRNKPHVKPPFIDMSMNKFLTYLVLSLFLVLGFYIWRFVAWAHQVGGYWAVITGNHKTPVSNAAASAASAASSVHSVSSKSATASVDPKSIVPKPSPPSSGNPEEDIQSQIYHLANALGIKPAELSGAIRPLIDPSVPNPVEQAKHEAELLKAEVEAKAKEHEAKAQETEGSVLGILGEALLD</sequence>
<feature type="region of interest" description="Disordered" evidence="2">
    <location>
        <begin position="119"/>
        <end position="143"/>
    </location>
</feature>
<dbReference type="GeneID" id="91095027"/>
<dbReference type="RefSeq" id="XP_066076196.1">
    <property type="nucleotide sequence ID" value="XM_066220099.1"/>
</dbReference>
<evidence type="ECO:0000256" key="3">
    <source>
        <dbReference type="SAM" id="Phobius"/>
    </source>
</evidence>